<evidence type="ECO:0000313" key="1">
    <source>
        <dbReference type="EMBL" id="GAC31616.1"/>
    </source>
</evidence>
<dbReference type="EMBL" id="BAER01000017">
    <property type="protein sequence ID" value="GAC31616.1"/>
    <property type="molecule type" value="Genomic_DNA"/>
</dbReference>
<accession>K6Z5X8</accession>
<comment type="caution">
    <text evidence="1">The sequence shown here is derived from an EMBL/GenBank/DDBJ whole genome shotgun (WGS) entry which is preliminary data.</text>
</comment>
<dbReference type="Proteomes" id="UP000006322">
    <property type="component" value="Unassembled WGS sequence"/>
</dbReference>
<dbReference type="AlphaFoldDB" id="K6Z5X8"/>
<dbReference type="STRING" id="1129793.GPLA_0700"/>
<keyword evidence="2" id="KW-1185">Reference proteome</keyword>
<name>K6Z5X8_9ALTE</name>
<evidence type="ECO:0000313" key="2">
    <source>
        <dbReference type="Proteomes" id="UP000006322"/>
    </source>
</evidence>
<sequence length="37" mass="4443">MPSYKWQLLDYIQVSNFTNVNLNKFHLKALTDQLLVF</sequence>
<reference evidence="2" key="1">
    <citation type="journal article" date="2014" name="Environ. Microbiol.">
        <title>Comparative genomics of the marine bacterial genus Glaciecola reveals the high degree of genomic diversity and genomic characteristic for cold adaptation.</title>
        <authorList>
            <person name="Qin Q.L."/>
            <person name="Xie B.B."/>
            <person name="Yu Y."/>
            <person name="Shu Y.L."/>
            <person name="Rong J.C."/>
            <person name="Zhang Y.J."/>
            <person name="Zhao D.L."/>
            <person name="Chen X.L."/>
            <person name="Zhang X.Y."/>
            <person name="Chen B."/>
            <person name="Zhou B.C."/>
            <person name="Zhang Y.Z."/>
        </authorList>
    </citation>
    <scope>NUCLEOTIDE SEQUENCE [LARGE SCALE GENOMIC DNA]</scope>
    <source>
        <strain evidence="2">LMG 21857</strain>
    </source>
</reference>
<proteinExistence type="predicted"/>
<organism evidence="1 2">
    <name type="scientific">Paraglaciecola polaris LMG 21857</name>
    <dbReference type="NCBI Taxonomy" id="1129793"/>
    <lineage>
        <taxon>Bacteria</taxon>
        <taxon>Pseudomonadati</taxon>
        <taxon>Pseudomonadota</taxon>
        <taxon>Gammaproteobacteria</taxon>
        <taxon>Alteromonadales</taxon>
        <taxon>Alteromonadaceae</taxon>
        <taxon>Paraglaciecola</taxon>
    </lineage>
</organism>
<gene>
    <name evidence="1" type="ORF">GPLA_0700</name>
</gene>
<protein>
    <submittedName>
        <fullName evidence="1">Uncharacterized protein</fullName>
    </submittedName>
</protein>